<dbReference type="UniPathway" id="UPA00280"/>
<organism evidence="12 14">
    <name type="scientific">Aspergillus hiratsukae</name>
    <dbReference type="NCBI Taxonomy" id="1194566"/>
    <lineage>
        <taxon>Eukaryota</taxon>
        <taxon>Fungi</taxon>
        <taxon>Dikarya</taxon>
        <taxon>Ascomycota</taxon>
        <taxon>Pezizomycotina</taxon>
        <taxon>Eurotiomycetes</taxon>
        <taxon>Eurotiomycetidae</taxon>
        <taxon>Eurotiales</taxon>
        <taxon>Aspergillaceae</taxon>
        <taxon>Aspergillus</taxon>
        <taxon>Aspergillus subgen. Fumigati</taxon>
    </lineage>
</organism>
<dbReference type="GO" id="GO:0004553">
    <property type="term" value="F:hydrolase activity, hydrolyzing O-glycosyl compounds"/>
    <property type="evidence" value="ECO:0007669"/>
    <property type="project" value="InterPro"/>
</dbReference>
<dbReference type="Proteomes" id="UP000630445">
    <property type="component" value="Unassembled WGS sequence"/>
</dbReference>
<dbReference type="Gene3D" id="3.20.20.80">
    <property type="entry name" value="Glycosidases"/>
    <property type="match status" value="1"/>
</dbReference>
<sequence length="954" mass="106522">MGVSVLSVLIFFSLLFIVQGRDDGRMKYNFNPGWRVFVGNPSSAESPSFNDNDWKDTTLPHAWNEDDAFRVDIANLSTGIAWYRKRFDLPATSRNKKLFLEFEGIRHAGEFYLNGKWIGRSENGVMAFGFDVSDVVLYNQTNIVAAQIDNSWTYREKATDTPYQWNDRNFYANYGGINKNVFLHVTDRLYQTLPLYSNLRTTGVYVYATDLDTPRKSATINAETQVHNEYPQAKTFQYQVEIHDAVQGKKLKTITGDQYTLQPNETRTIRTATHLSDLHFWSWGYGYLYDVRTSLLLNNHAIDTVTTRTGFRKIEFAHGAFKLNDRTLHLKGYAQRTTNEWPALGCAVPPWLSDFSNGLVLASHAALTRWMHVTPWKQDVESLDRLGLLQALPAGDSEGDVTGRRWAQRTELMRDAIIYNRNNPSVIFYESGNHGISEAHMGEMKALRDTYDPHGGRAAGSREMLNSSVAEYGGEMLYINKGARIPLWQMEYSRDEGLRKYWDDWSPPYHVDGAGPPYKGEDASEYNRNQDSHAVEDVRRWFDYFEQRPGTGTRVNAGGVNIIFSDSNTHYRGAENYRRSGEVDAVRLPKDGWFAHRVMWDNWVDVERLAGHIIGHWNYNDSTVKDVYVVSTAEEVELFLNGKSLGKGVQSSRFLFTFANVTWQPGTIRAIGQLDGHKAVLDSKTTAGEPASIRLTPRTGPSGFVADGADIALVDVEVIDAKGQRNPIALNVIGFALSGEASWRGGIAQCADNCILSTSLPVENGVNRVMLRSTTRSGMVTLTATCDGLESATITLHTKPFASKGGLSTVIPGADLPFVLSRGPTPSGGSYTISRKAVEVQNVTAGCDTENMTDSYDDDEETEWSCDGDKNSTWIKYSWDGPVNVSQVVMKVHSFRTTKYPVQISVDDKVVYEGSTPTSLGYVTLDLNATLGQSVTVASDGDLGIIEAEIYKPA</sequence>
<keyword evidence="13" id="KW-1185">Reference proteome</keyword>
<dbReference type="SUPFAM" id="SSF49303">
    <property type="entry name" value="beta-Galactosidase/glucuronidase domain"/>
    <property type="match status" value="1"/>
</dbReference>
<evidence type="ECO:0000256" key="3">
    <source>
        <dbReference type="ARBA" id="ARBA00023277"/>
    </source>
</evidence>
<dbReference type="PANTHER" id="PTHR42732:SF1">
    <property type="entry name" value="BETA-MANNOSIDASE"/>
    <property type="match status" value="1"/>
</dbReference>
<dbReference type="InterPro" id="IPR032311">
    <property type="entry name" value="DUF4982"/>
</dbReference>
<feature type="signal peptide" evidence="6">
    <location>
        <begin position="1"/>
        <end position="20"/>
    </location>
</feature>
<evidence type="ECO:0000313" key="14">
    <source>
        <dbReference type="Proteomes" id="UP000662466"/>
    </source>
</evidence>
<dbReference type="InterPro" id="IPR040605">
    <property type="entry name" value="Glyco_hydro2_dom5"/>
</dbReference>
<evidence type="ECO:0000256" key="1">
    <source>
        <dbReference type="ARBA" id="ARBA00007401"/>
    </source>
</evidence>
<dbReference type="InterPro" id="IPR017853">
    <property type="entry name" value="GH"/>
</dbReference>
<dbReference type="InterPro" id="IPR051913">
    <property type="entry name" value="GH2_Domain-Containing"/>
</dbReference>
<keyword evidence="5" id="KW-0624">Polysaccharide degradation</keyword>
<evidence type="ECO:0000313" key="11">
    <source>
        <dbReference type="EMBL" id="KAF7122270.1"/>
    </source>
</evidence>
<dbReference type="OrthoDB" id="408532at2759"/>
<keyword evidence="4" id="KW-0326">Glycosidase</keyword>
<name>A0A8H6QFL2_9EURO</name>
<dbReference type="GO" id="GO:0000272">
    <property type="term" value="P:polysaccharide catabolic process"/>
    <property type="evidence" value="ECO:0007669"/>
    <property type="project" value="UniProtKB-KW"/>
</dbReference>
<evidence type="ECO:0000256" key="6">
    <source>
        <dbReference type="SAM" id="SignalP"/>
    </source>
</evidence>
<evidence type="ECO:0000259" key="8">
    <source>
        <dbReference type="Pfam" id="PF16355"/>
    </source>
</evidence>
<dbReference type="PANTHER" id="PTHR42732">
    <property type="entry name" value="BETA-GALACTOSIDASE"/>
    <property type="match status" value="1"/>
</dbReference>
<dbReference type="EMBL" id="JACBAD010002024">
    <property type="protein sequence ID" value="KAF7122270.1"/>
    <property type="molecule type" value="Genomic_DNA"/>
</dbReference>
<evidence type="ECO:0000256" key="4">
    <source>
        <dbReference type="ARBA" id="ARBA00023295"/>
    </source>
</evidence>
<dbReference type="Pfam" id="PF22666">
    <property type="entry name" value="Glyco_hydro_2_N2"/>
    <property type="match status" value="1"/>
</dbReference>
<dbReference type="Pfam" id="PF00703">
    <property type="entry name" value="Glyco_hydro_2"/>
    <property type="match status" value="1"/>
</dbReference>
<evidence type="ECO:0000313" key="13">
    <source>
        <dbReference type="Proteomes" id="UP000630445"/>
    </source>
</evidence>
<dbReference type="Gene3D" id="2.60.120.260">
    <property type="entry name" value="Galactose-binding domain-like"/>
    <property type="match status" value="2"/>
</dbReference>
<proteinExistence type="inferred from homology"/>
<evidence type="ECO:0000259" key="10">
    <source>
        <dbReference type="Pfam" id="PF22666"/>
    </source>
</evidence>
<dbReference type="SUPFAM" id="SSF51445">
    <property type="entry name" value="(Trans)glycosidases"/>
    <property type="match status" value="1"/>
</dbReference>
<protein>
    <recommendedName>
        <fullName evidence="15">Beta-galactosidase</fullName>
    </recommendedName>
</protein>
<keyword evidence="3" id="KW-0119">Carbohydrate metabolism</keyword>
<gene>
    <name evidence="11" type="ORF">CNMCM5793_000227</name>
    <name evidence="12" type="ORF">CNMCM6106_007072</name>
</gene>
<evidence type="ECO:0000256" key="5">
    <source>
        <dbReference type="ARBA" id="ARBA00023326"/>
    </source>
</evidence>
<keyword evidence="6" id="KW-0732">Signal</keyword>
<dbReference type="Proteomes" id="UP000662466">
    <property type="component" value="Unassembled WGS sequence"/>
</dbReference>
<feature type="domain" description="DUF4982" evidence="8">
    <location>
        <begin position="623"/>
        <end position="678"/>
    </location>
</feature>
<evidence type="ECO:0000259" key="7">
    <source>
        <dbReference type="Pfam" id="PF00703"/>
    </source>
</evidence>
<keyword evidence="2" id="KW-0378">Hydrolase</keyword>
<feature type="domain" description="Glycoside hydrolase family 2 immunoglobulin-like beta-sandwich" evidence="7">
    <location>
        <begin position="208"/>
        <end position="312"/>
    </location>
</feature>
<dbReference type="Pfam" id="PF18565">
    <property type="entry name" value="Glyco_hydro2_C5"/>
    <property type="match status" value="1"/>
</dbReference>
<accession>A0A8H6QFL2</accession>
<feature type="domain" description="Beta-mannosidase-like galactose-binding" evidence="10">
    <location>
        <begin position="81"/>
        <end position="166"/>
    </location>
</feature>
<comment type="caution">
    <text evidence="12">The sequence shown here is derived from an EMBL/GenBank/DDBJ whole genome shotgun (WGS) entry which is preliminary data.</text>
</comment>
<dbReference type="InterPro" id="IPR006102">
    <property type="entry name" value="Ig-like_GH2"/>
</dbReference>
<feature type="domain" description="Glycoside hydrolase family 2" evidence="9">
    <location>
        <begin position="704"/>
        <end position="795"/>
    </location>
</feature>
<feature type="chain" id="PRO_5035102004" description="Beta-galactosidase" evidence="6">
    <location>
        <begin position="21"/>
        <end position="954"/>
    </location>
</feature>
<evidence type="ECO:0008006" key="15">
    <source>
        <dbReference type="Google" id="ProtNLM"/>
    </source>
</evidence>
<dbReference type="InterPro" id="IPR008979">
    <property type="entry name" value="Galactose-bd-like_sf"/>
</dbReference>
<evidence type="ECO:0000259" key="9">
    <source>
        <dbReference type="Pfam" id="PF18565"/>
    </source>
</evidence>
<dbReference type="InterPro" id="IPR054593">
    <property type="entry name" value="Beta-mannosidase-like_N2"/>
</dbReference>
<dbReference type="EMBL" id="JACBAF010001819">
    <property type="protein sequence ID" value="KAF7172906.1"/>
    <property type="molecule type" value="Genomic_DNA"/>
</dbReference>
<dbReference type="Pfam" id="PF16355">
    <property type="entry name" value="DUF4982"/>
    <property type="match status" value="1"/>
</dbReference>
<comment type="similarity">
    <text evidence="1">Belongs to the glycosyl hydrolase 2 family.</text>
</comment>
<dbReference type="InterPro" id="IPR036156">
    <property type="entry name" value="Beta-gal/glucu_dom_sf"/>
</dbReference>
<reference evidence="12" key="1">
    <citation type="submission" date="2020-06" db="EMBL/GenBank/DDBJ databases">
        <title>Draft genome sequences of strains closely related to Aspergillus parafelis and Aspergillus hiratsukae.</title>
        <authorList>
            <person name="Dos Santos R.A.C."/>
            <person name="Rivero-Menendez O."/>
            <person name="Steenwyk J.L."/>
            <person name="Mead M.E."/>
            <person name="Goldman G.H."/>
            <person name="Alastruey-Izquierdo A."/>
            <person name="Rokas A."/>
        </authorList>
    </citation>
    <scope>NUCLEOTIDE SEQUENCE</scope>
    <source>
        <strain evidence="11">CNM-CM5793</strain>
        <strain evidence="12">CNM-CM6106</strain>
    </source>
</reference>
<dbReference type="AlphaFoldDB" id="A0A8H6QFL2"/>
<evidence type="ECO:0000313" key="12">
    <source>
        <dbReference type="EMBL" id="KAF7172906.1"/>
    </source>
</evidence>
<dbReference type="SUPFAM" id="SSF49785">
    <property type="entry name" value="Galactose-binding domain-like"/>
    <property type="match status" value="2"/>
</dbReference>
<dbReference type="InterPro" id="IPR013783">
    <property type="entry name" value="Ig-like_fold"/>
</dbReference>
<dbReference type="Gene3D" id="2.60.40.10">
    <property type="entry name" value="Immunoglobulins"/>
    <property type="match status" value="3"/>
</dbReference>
<evidence type="ECO:0000256" key="2">
    <source>
        <dbReference type="ARBA" id="ARBA00022801"/>
    </source>
</evidence>